<proteinExistence type="predicted"/>
<dbReference type="Gene3D" id="4.10.1000.10">
    <property type="entry name" value="Zinc finger, CCCH-type"/>
    <property type="match status" value="1"/>
</dbReference>
<dbReference type="SUPFAM" id="SSF51045">
    <property type="entry name" value="WW domain"/>
    <property type="match status" value="1"/>
</dbReference>
<evidence type="ECO:0000313" key="8">
    <source>
        <dbReference type="EMBL" id="KAK9838340.1"/>
    </source>
</evidence>
<name>A0AAW1RXG6_9CHLO</name>
<accession>A0AAW1RXG6</accession>
<dbReference type="GO" id="GO:0008270">
    <property type="term" value="F:zinc ion binding"/>
    <property type="evidence" value="ECO:0007669"/>
    <property type="project" value="UniProtKB-KW"/>
</dbReference>
<gene>
    <name evidence="8" type="ORF">WJX81_005769</name>
</gene>
<dbReference type="EMBL" id="JALJOU010000019">
    <property type="protein sequence ID" value="KAK9838340.1"/>
    <property type="molecule type" value="Genomic_DNA"/>
</dbReference>
<dbReference type="PROSITE" id="PS50103">
    <property type="entry name" value="ZF_C3H1"/>
    <property type="match status" value="1"/>
</dbReference>
<evidence type="ECO:0000259" key="7">
    <source>
        <dbReference type="PROSITE" id="PS50103"/>
    </source>
</evidence>
<dbReference type="Proteomes" id="UP001445335">
    <property type="component" value="Unassembled WGS sequence"/>
</dbReference>
<evidence type="ECO:0000256" key="3">
    <source>
        <dbReference type="ARBA" id="ARBA00022833"/>
    </source>
</evidence>
<keyword evidence="3 4" id="KW-0862">Zinc</keyword>
<keyword evidence="1 4" id="KW-0479">Metal-binding</keyword>
<reference evidence="8 9" key="1">
    <citation type="journal article" date="2024" name="Nat. Commun.">
        <title>Phylogenomics reveals the evolutionary origins of lichenization in chlorophyte algae.</title>
        <authorList>
            <person name="Puginier C."/>
            <person name="Libourel C."/>
            <person name="Otte J."/>
            <person name="Skaloud P."/>
            <person name="Haon M."/>
            <person name="Grisel S."/>
            <person name="Petersen M."/>
            <person name="Berrin J.G."/>
            <person name="Delaux P.M."/>
            <person name="Dal Grande F."/>
            <person name="Keller J."/>
        </authorList>
    </citation>
    <scope>NUCLEOTIDE SEQUENCE [LARGE SCALE GENOMIC DNA]</scope>
    <source>
        <strain evidence="8 9">SAG 245.80</strain>
    </source>
</reference>
<keyword evidence="9" id="KW-1185">Reference proteome</keyword>
<comment type="caution">
    <text evidence="8">The sequence shown here is derived from an EMBL/GenBank/DDBJ whole genome shotgun (WGS) entry which is preliminary data.</text>
</comment>
<feature type="domain" description="C3H1-type" evidence="7">
    <location>
        <begin position="1"/>
        <end position="21"/>
    </location>
</feature>
<evidence type="ECO:0000256" key="5">
    <source>
        <dbReference type="SAM" id="MobiDB-lite"/>
    </source>
</evidence>
<dbReference type="SUPFAM" id="SSF90229">
    <property type="entry name" value="CCCH zinc finger"/>
    <property type="match status" value="1"/>
</dbReference>
<evidence type="ECO:0000313" key="9">
    <source>
        <dbReference type="Proteomes" id="UP001445335"/>
    </source>
</evidence>
<feature type="region of interest" description="Disordered" evidence="5">
    <location>
        <begin position="169"/>
        <end position="195"/>
    </location>
</feature>
<organism evidence="8 9">
    <name type="scientific">Elliptochloris bilobata</name>
    <dbReference type="NCBI Taxonomy" id="381761"/>
    <lineage>
        <taxon>Eukaryota</taxon>
        <taxon>Viridiplantae</taxon>
        <taxon>Chlorophyta</taxon>
        <taxon>core chlorophytes</taxon>
        <taxon>Trebouxiophyceae</taxon>
        <taxon>Trebouxiophyceae incertae sedis</taxon>
        <taxon>Elliptochloris clade</taxon>
        <taxon>Elliptochloris</taxon>
    </lineage>
</organism>
<dbReference type="PROSITE" id="PS50020">
    <property type="entry name" value="WW_DOMAIN_2"/>
    <property type="match status" value="1"/>
</dbReference>
<protein>
    <submittedName>
        <fullName evidence="8">Uncharacterized protein</fullName>
    </submittedName>
</protein>
<feature type="region of interest" description="Disordered" evidence="5">
    <location>
        <begin position="48"/>
        <end position="71"/>
    </location>
</feature>
<keyword evidence="2 4" id="KW-0863">Zinc-finger</keyword>
<evidence type="ECO:0000256" key="2">
    <source>
        <dbReference type="ARBA" id="ARBA00022771"/>
    </source>
</evidence>
<feature type="domain" description="WW" evidence="6">
    <location>
        <begin position="147"/>
        <end position="181"/>
    </location>
</feature>
<dbReference type="Pfam" id="PF00642">
    <property type="entry name" value="zf-CCCH"/>
    <property type="match status" value="1"/>
</dbReference>
<dbReference type="InterPro" id="IPR000571">
    <property type="entry name" value="Znf_CCCH"/>
</dbReference>
<evidence type="ECO:0000256" key="1">
    <source>
        <dbReference type="ARBA" id="ARBA00022723"/>
    </source>
</evidence>
<feature type="compositionally biased region" description="Pro residues" evidence="5">
    <location>
        <begin position="186"/>
        <end position="195"/>
    </location>
</feature>
<dbReference type="AlphaFoldDB" id="A0AAW1RXG6"/>
<dbReference type="InterPro" id="IPR001202">
    <property type="entry name" value="WW_dom"/>
</dbReference>
<evidence type="ECO:0000256" key="4">
    <source>
        <dbReference type="PROSITE-ProRule" id="PRU00723"/>
    </source>
</evidence>
<dbReference type="Gene3D" id="2.20.70.10">
    <property type="match status" value="1"/>
</dbReference>
<feature type="zinc finger region" description="C3H1-type" evidence="4">
    <location>
        <begin position="1"/>
        <end position="21"/>
    </location>
</feature>
<sequence length="195" mass="19241">MRWKGGTCRFGANCNFAHGEEELRQLPPRGDAYGGGLGRGRGGFAGGGFNAGFGEQGFPQSRGPGVTGGYGGASHGGVPGGAGADYYGRPAGGGFAGAYDAGAAGSSTAPYGTLGSGAGSLGGGGGAGGAGGLGSSEQAWQAQGCPVPGPDNWTQYRCKDTGELYYHQAGTDTTSWEAPPGWHPLQQPPRGFPPP</sequence>
<dbReference type="InterPro" id="IPR036855">
    <property type="entry name" value="Znf_CCCH_sf"/>
</dbReference>
<dbReference type="InterPro" id="IPR036020">
    <property type="entry name" value="WW_dom_sf"/>
</dbReference>
<evidence type="ECO:0000259" key="6">
    <source>
        <dbReference type="PROSITE" id="PS50020"/>
    </source>
</evidence>